<name>A0A543XV02_VIBCL</name>
<organism evidence="2 3">
    <name type="scientific">Vibrio cholerae</name>
    <dbReference type="NCBI Taxonomy" id="666"/>
    <lineage>
        <taxon>Bacteria</taxon>
        <taxon>Pseudomonadati</taxon>
        <taxon>Pseudomonadota</taxon>
        <taxon>Gammaproteobacteria</taxon>
        <taxon>Vibrionales</taxon>
        <taxon>Vibrionaceae</taxon>
        <taxon>Vibrio</taxon>
    </lineage>
</organism>
<protein>
    <submittedName>
        <fullName evidence="2">Uncharacterized protein</fullName>
    </submittedName>
</protein>
<keyword evidence="1" id="KW-1133">Transmembrane helix</keyword>
<sequence length="239" mass="27073">MSRQRMQRWRVSPPKTISVKLFQKLVESLVSFMPGLSTIERLVETTVIANGQQNVVSGFDSWKAYQPFPLDKIEHIQFELTLKKSDHESCQLHVEFRQNHIFLSVSDIETGWRDAVFEEMERKLKSAGLFKGELGYKLTSTILRLQNIFIVTGTMLILFPEHKGLNLFNVGICFIATGVVPVVSDIFRIFFPQKPIQVLEEKIVLPNVNIEKSAAWVGLVSGVVTLAKELYFLVSSTGG</sequence>
<evidence type="ECO:0000313" key="2">
    <source>
        <dbReference type="EMBL" id="TQP08487.1"/>
    </source>
</evidence>
<dbReference type="AlphaFoldDB" id="A0A543XV02"/>
<comment type="caution">
    <text evidence="2">The sequence shown here is derived from an EMBL/GenBank/DDBJ whole genome shotgun (WGS) entry which is preliminary data.</text>
</comment>
<feature type="transmembrane region" description="Helical" evidence="1">
    <location>
        <begin position="165"/>
        <end position="187"/>
    </location>
</feature>
<evidence type="ECO:0000313" key="3">
    <source>
        <dbReference type="Proteomes" id="UP000319979"/>
    </source>
</evidence>
<proteinExistence type="predicted"/>
<accession>A0A543XV02</accession>
<keyword evidence="1" id="KW-0812">Transmembrane</keyword>
<dbReference type="Proteomes" id="UP000319979">
    <property type="component" value="Unassembled WGS sequence"/>
</dbReference>
<reference evidence="2 3" key="1">
    <citation type="submission" date="2019-07" db="EMBL/GenBank/DDBJ databases">
        <title>Phenotypic and genotypic antimicrobial resistance traits of Vibrio cholerae non-O1/non-O139 isolated from a large Austrian lake frequently associated with cases of infection.</title>
        <authorList>
            <person name="Lepuschitz S."/>
            <person name="Baron S."/>
            <person name="Larvor E."/>
            <person name="Granier S."/>
            <person name="Pretzer C."/>
            <person name="Mach R.L."/>
            <person name="Farnleitner A.H."/>
            <person name="Ruppitsch W."/>
            <person name="Pleininger S."/>
            <person name="Indra A."/>
            <person name="Kirschner A.K.T."/>
        </authorList>
    </citation>
    <scope>NUCLEOTIDE SEQUENCE [LARGE SCALE GENOMIC DNA]</scope>
    <source>
        <strain evidence="2 3">A12JL36W90</strain>
    </source>
</reference>
<dbReference type="RefSeq" id="WP_142565519.1">
    <property type="nucleotide sequence ID" value="NZ_JAEMFH010000039.1"/>
</dbReference>
<gene>
    <name evidence="2" type="ORF">FLM02_18780</name>
</gene>
<dbReference type="EMBL" id="VIOS01000142">
    <property type="protein sequence ID" value="TQP08487.1"/>
    <property type="molecule type" value="Genomic_DNA"/>
</dbReference>
<keyword evidence="1" id="KW-0472">Membrane</keyword>
<evidence type="ECO:0000256" key="1">
    <source>
        <dbReference type="SAM" id="Phobius"/>
    </source>
</evidence>